<dbReference type="InterPro" id="IPR036968">
    <property type="entry name" value="Enolpyruvate_Tfrase_sf"/>
</dbReference>
<evidence type="ECO:0000313" key="9">
    <source>
        <dbReference type="EMBL" id="REI42955.1"/>
    </source>
</evidence>
<comment type="caution">
    <text evidence="9">The sequence shown here is derived from an EMBL/GenBank/DDBJ whole genome shotgun (WGS) entry which is preliminary data.</text>
</comment>
<evidence type="ECO:0000256" key="4">
    <source>
        <dbReference type="ARBA" id="ARBA00022679"/>
    </source>
</evidence>
<feature type="binding site" evidence="7">
    <location>
        <position position="303"/>
    </location>
    <ligand>
        <name>3-phosphoshikimate</name>
        <dbReference type="ChEBI" id="CHEBI:145989"/>
    </ligand>
</feature>
<dbReference type="Proteomes" id="UP000263486">
    <property type="component" value="Unassembled WGS sequence"/>
</dbReference>
<evidence type="ECO:0000256" key="6">
    <source>
        <dbReference type="ARBA" id="ARBA00044633"/>
    </source>
</evidence>
<feature type="binding site" evidence="7">
    <location>
        <position position="330"/>
    </location>
    <ligand>
        <name>3-phosphoshikimate</name>
        <dbReference type="ChEBI" id="CHEBI:145989"/>
    </ligand>
</feature>
<feature type="binding site" evidence="7">
    <location>
        <position position="162"/>
    </location>
    <ligand>
        <name>3-phosphoshikimate</name>
        <dbReference type="ChEBI" id="CHEBI:145989"/>
    </ligand>
</feature>
<feature type="active site" description="Proton acceptor" evidence="7">
    <location>
        <position position="303"/>
    </location>
</feature>
<dbReference type="InterPro" id="IPR023193">
    <property type="entry name" value="EPSP_synthase_CS"/>
</dbReference>
<feature type="binding site" evidence="7">
    <location>
        <position position="403"/>
    </location>
    <ligand>
        <name>phosphoenolpyruvate</name>
        <dbReference type="ChEBI" id="CHEBI:58702"/>
    </ligand>
</feature>
<feature type="binding site" evidence="7">
    <location>
        <position position="161"/>
    </location>
    <ligand>
        <name>3-phosphoshikimate</name>
        <dbReference type="ChEBI" id="CHEBI:145989"/>
    </ligand>
</feature>
<dbReference type="PIRSF" id="PIRSF000505">
    <property type="entry name" value="EPSPS"/>
    <property type="match status" value="1"/>
</dbReference>
<dbReference type="InterPro" id="IPR006264">
    <property type="entry name" value="EPSP_synthase"/>
</dbReference>
<dbReference type="Gene3D" id="3.65.10.10">
    <property type="entry name" value="Enolpyruvate transferase domain"/>
    <property type="match status" value="2"/>
</dbReference>
<dbReference type="HAMAP" id="MF_00210">
    <property type="entry name" value="EPSP_synth"/>
    <property type="match status" value="1"/>
</dbReference>
<evidence type="ECO:0000259" key="8">
    <source>
        <dbReference type="Pfam" id="PF00275"/>
    </source>
</evidence>
<evidence type="ECO:0000256" key="7">
    <source>
        <dbReference type="HAMAP-Rule" id="MF_00210"/>
    </source>
</evidence>
<dbReference type="PANTHER" id="PTHR21090">
    <property type="entry name" value="AROM/DEHYDROQUINATE SYNTHASE"/>
    <property type="match status" value="1"/>
</dbReference>
<keyword evidence="3 7" id="KW-0028">Amino-acid biosynthesis</keyword>
<dbReference type="CDD" id="cd01556">
    <property type="entry name" value="EPSP_synthase"/>
    <property type="match status" value="1"/>
</dbReference>
<feature type="binding site" evidence="7">
    <location>
        <position position="118"/>
    </location>
    <ligand>
        <name>phosphoenolpyruvate</name>
        <dbReference type="ChEBI" id="CHEBI:58702"/>
    </ligand>
</feature>
<dbReference type="SUPFAM" id="SSF55205">
    <property type="entry name" value="EPT/RTPC-like"/>
    <property type="match status" value="1"/>
</dbReference>
<feature type="binding site" evidence="7">
    <location>
        <position position="189"/>
    </location>
    <ligand>
        <name>3-phosphoshikimate</name>
        <dbReference type="ChEBI" id="CHEBI:145989"/>
    </ligand>
</feature>
<feature type="binding site" evidence="7">
    <location>
        <position position="334"/>
    </location>
    <ligand>
        <name>phosphoenolpyruvate</name>
        <dbReference type="ChEBI" id="CHEBI:58702"/>
    </ligand>
</feature>
<evidence type="ECO:0000256" key="5">
    <source>
        <dbReference type="ARBA" id="ARBA00023141"/>
    </source>
</evidence>
<keyword evidence="4 7" id="KW-0808">Transferase</keyword>
<keyword evidence="7" id="KW-0963">Cytoplasm</keyword>
<comment type="function">
    <text evidence="7">Catalyzes the transfer of the enolpyruvyl moiety of phosphoenolpyruvate (PEP) to the 5-hydroxyl of shikimate-3-phosphate (S3P) to produce enolpyruvyl shikimate-3-phosphate and inorganic phosphate.</text>
</comment>
<gene>
    <name evidence="7 9" type="primary">aroA</name>
    <name evidence="9" type="ORF">DYH56_02070</name>
</gene>
<organism evidence="9 10">
    <name type="scientific">Psychrilyobacter piezotolerans</name>
    <dbReference type="NCBI Taxonomy" id="2293438"/>
    <lineage>
        <taxon>Bacteria</taxon>
        <taxon>Fusobacteriati</taxon>
        <taxon>Fusobacteriota</taxon>
        <taxon>Fusobacteriia</taxon>
        <taxon>Fusobacteriales</taxon>
        <taxon>Fusobacteriaceae</taxon>
        <taxon>Psychrilyobacter</taxon>
    </lineage>
</organism>
<feature type="binding site" evidence="7">
    <location>
        <position position="20"/>
    </location>
    <ligand>
        <name>3-phosphoshikimate</name>
        <dbReference type="ChEBI" id="CHEBI:145989"/>
    </ligand>
</feature>
<feature type="binding site" evidence="7">
    <location>
        <position position="90"/>
    </location>
    <ligand>
        <name>phosphoenolpyruvate</name>
        <dbReference type="ChEBI" id="CHEBI:58702"/>
    </ligand>
</feature>
<dbReference type="EC" id="2.5.1.19" evidence="7"/>
<dbReference type="InterPro" id="IPR001986">
    <property type="entry name" value="Enolpyruvate_Tfrase_dom"/>
</dbReference>
<reference evidence="9 10" key="1">
    <citation type="submission" date="2018-08" db="EMBL/GenBank/DDBJ databases">
        <title>Draft genome sequence of Psychrilyobacter sp. strain SD5 isolated from Black Sea water.</title>
        <authorList>
            <person name="Yadav S."/>
            <person name="Villanueva L."/>
            <person name="Damste J.S.S."/>
        </authorList>
    </citation>
    <scope>NUCLEOTIDE SEQUENCE [LARGE SCALE GENOMIC DNA]</scope>
    <source>
        <strain evidence="9 10">SD5</strain>
    </source>
</reference>
<comment type="similarity">
    <text evidence="2 7">Belongs to the EPSP synthase family.</text>
</comment>
<dbReference type="NCBIfam" id="TIGR01356">
    <property type="entry name" value="aroA"/>
    <property type="match status" value="1"/>
</dbReference>
<dbReference type="PROSITE" id="PS00885">
    <property type="entry name" value="EPSP_SYNTHASE_2"/>
    <property type="match status" value="1"/>
</dbReference>
<evidence type="ECO:0000313" key="10">
    <source>
        <dbReference type="Proteomes" id="UP000263486"/>
    </source>
</evidence>
<keyword evidence="5 7" id="KW-0057">Aromatic amino acid biosynthesis</keyword>
<feature type="binding site" evidence="7">
    <location>
        <position position="163"/>
    </location>
    <ligand>
        <name>phosphoenolpyruvate</name>
        <dbReference type="ChEBI" id="CHEBI:58702"/>
    </ligand>
</feature>
<feature type="binding site" evidence="7">
    <location>
        <position position="377"/>
    </location>
    <ligand>
        <name>phosphoenolpyruvate</name>
        <dbReference type="ChEBI" id="CHEBI:58702"/>
    </ligand>
</feature>
<feature type="binding site" evidence="7">
    <location>
        <position position="25"/>
    </location>
    <ligand>
        <name>3-phosphoshikimate</name>
        <dbReference type="ChEBI" id="CHEBI:145989"/>
    </ligand>
</feature>
<dbReference type="GO" id="GO:0003866">
    <property type="term" value="F:3-phosphoshikimate 1-carboxyvinyltransferase activity"/>
    <property type="evidence" value="ECO:0007669"/>
    <property type="project" value="UniProtKB-EC"/>
</dbReference>
<evidence type="ECO:0000256" key="1">
    <source>
        <dbReference type="ARBA" id="ARBA00004811"/>
    </source>
</evidence>
<dbReference type="InterPro" id="IPR013792">
    <property type="entry name" value="RNA3'P_cycl/enolpyr_Trfase_a/b"/>
</dbReference>
<feature type="binding site" evidence="7">
    <location>
        <position position="20"/>
    </location>
    <ligand>
        <name>phosphoenolpyruvate</name>
        <dbReference type="ChEBI" id="CHEBI:58702"/>
    </ligand>
</feature>
<dbReference type="PANTHER" id="PTHR21090:SF5">
    <property type="entry name" value="PENTAFUNCTIONAL AROM POLYPEPTIDE"/>
    <property type="match status" value="1"/>
</dbReference>
<accession>A0ABX9KKL4</accession>
<evidence type="ECO:0000256" key="2">
    <source>
        <dbReference type="ARBA" id="ARBA00009948"/>
    </source>
</evidence>
<dbReference type="RefSeq" id="WP_114641186.1">
    <property type="nucleotide sequence ID" value="NZ_JAACIO010000002.1"/>
</dbReference>
<dbReference type="EMBL" id="QUAJ01000002">
    <property type="protein sequence ID" value="REI42955.1"/>
    <property type="molecule type" value="Genomic_DNA"/>
</dbReference>
<keyword evidence="10" id="KW-1185">Reference proteome</keyword>
<evidence type="ECO:0000256" key="3">
    <source>
        <dbReference type="ARBA" id="ARBA00022605"/>
    </source>
</evidence>
<comment type="caution">
    <text evidence="7">Lacks conserved residue(s) required for the propagation of feature annotation.</text>
</comment>
<name>A0ABX9KKL4_9FUSO</name>
<feature type="domain" description="Enolpyruvate transferase" evidence="8">
    <location>
        <begin position="7"/>
        <end position="411"/>
    </location>
</feature>
<proteinExistence type="inferred from homology"/>
<sequence length="424" mass="46499">MKVRIIPNKLKGDVVIPPSKSLAHRAIIAGSLADGKSVITNLNFSNDIAVTTQAMKDLGVEIEIFEDYEVITGSKNLKRINKIINCGESGSTIRFMIPISLLADGEVTFVGEGRLTTRPLNVFHEIFDKQGIKYSRGVEELPLTIDGKLKPGRFEVRGDISSQFITGLLYTLPKLDGDSEIIITTNLESKGYIDLTLDILDRFGIKIINENYEKFIVPGNQGYRAHDYRVEGDFSQVAFWLVAGFLNDGINCLGMNPESLQGDREIIKILKDMGGDLTIDEGVISIAGKKSTGATIDLSQCPDLGPIVTVLASLSEGTTRIINAGRLRIKESDRITSMTTELNKLGAKIVETEDGMIIEGVKKLKGGVEVDAWNDHRVAMALAVASSRCDEPIILTGADSVKKSYPNFWKDFEKLSGNMEIIEE</sequence>
<comment type="catalytic activity">
    <reaction evidence="6">
        <text>3-phosphoshikimate + phosphoenolpyruvate = 5-O-(1-carboxyvinyl)-3-phosphoshikimate + phosphate</text>
        <dbReference type="Rhea" id="RHEA:21256"/>
        <dbReference type="ChEBI" id="CHEBI:43474"/>
        <dbReference type="ChEBI" id="CHEBI:57701"/>
        <dbReference type="ChEBI" id="CHEBI:58702"/>
        <dbReference type="ChEBI" id="CHEBI:145989"/>
        <dbReference type="EC" id="2.5.1.19"/>
    </reaction>
    <physiologicalReaction direction="left-to-right" evidence="6">
        <dbReference type="Rhea" id="RHEA:21257"/>
    </physiologicalReaction>
</comment>
<feature type="binding site" evidence="7">
    <location>
        <position position="21"/>
    </location>
    <ligand>
        <name>3-phosphoshikimate</name>
        <dbReference type="ChEBI" id="CHEBI:145989"/>
    </ligand>
</feature>
<protein>
    <recommendedName>
        <fullName evidence="7">3-phosphoshikimate 1-carboxyvinyltransferase</fullName>
        <ecNumber evidence="7">2.5.1.19</ecNumber>
    </recommendedName>
    <alternativeName>
        <fullName evidence="7">5-enolpyruvylshikimate-3-phosphate synthase</fullName>
        <shortName evidence="7">EPSP synthase</shortName>
        <shortName evidence="7">EPSPS</shortName>
    </alternativeName>
</protein>
<feature type="binding site" evidence="7">
    <location>
        <position position="163"/>
    </location>
    <ligand>
        <name>3-phosphoshikimate</name>
        <dbReference type="ChEBI" id="CHEBI:145989"/>
    </ligand>
</feature>
<comment type="pathway">
    <text evidence="1 7">Metabolic intermediate biosynthesis; chorismate biosynthesis; chorismate from D-erythrose 4-phosphate and phosphoenolpyruvate: step 6/7.</text>
</comment>
<comment type="subcellular location">
    <subcellularLocation>
        <location evidence="7">Cytoplasm</location>
    </subcellularLocation>
</comment>
<comment type="subunit">
    <text evidence="7">Monomer.</text>
</comment>
<dbReference type="Pfam" id="PF00275">
    <property type="entry name" value="EPSP_synthase"/>
    <property type="match status" value="1"/>
</dbReference>